<feature type="region of interest" description="Disordered" evidence="1">
    <location>
        <begin position="120"/>
        <end position="139"/>
    </location>
</feature>
<feature type="non-terminal residue" evidence="2">
    <location>
        <position position="172"/>
    </location>
</feature>
<keyword evidence="3" id="KW-1185">Reference proteome</keyword>
<name>W1NJ56_AMBTC</name>
<gene>
    <name evidence="2" type="ORF">AMTR_s00023p00063940</name>
</gene>
<proteinExistence type="predicted"/>
<dbReference type="Gramene" id="ERM95558">
    <property type="protein sequence ID" value="ERM95558"/>
    <property type="gene ID" value="AMTR_s00023p00063940"/>
</dbReference>
<sequence>MGLLPEDLGGNIQYRFSSEIPASLDQKLEYFSGNPGLCGRALKNLCYAPATLSNSPFNSTTSPPAIAAIPNTLRAQAPIATTVTNKNGSTVVTRNQSNNKGLKPGAFAAIVVKNQKDEVKNGDKLSRERVSRERSGDDDRGVEVLCSKQAFFYVKEVDLGLTAHGGWRRETA</sequence>
<dbReference type="HOGENOM" id="CLU_1559221_0_0_1"/>
<dbReference type="AlphaFoldDB" id="W1NJ56"/>
<organism evidence="2 3">
    <name type="scientific">Amborella trichopoda</name>
    <dbReference type="NCBI Taxonomy" id="13333"/>
    <lineage>
        <taxon>Eukaryota</taxon>
        <taxon>Viridiplantae</taxon>
        <taxon>Streptophyta</taxon>
        <taxon>Embryophyta</taxon>
        <taxon>Tracheophyta</taxon>
        <taxon>Spermatophyta</taxon>
        <taxon>Magnoliopsida</taxon>
        <taxon>Amborellales</taxon>
        <taxon>Amborellaceae</taxon>
        <taxon>Amborella</taxon>
    </lineage>
</organism>
<evidence type="ECO:0000256" key="1">
    <source>
        <dbReference type="SAM" id="MobiDB-lite"/>
    </source>
</evidence>
<protein>
    <submittedName>
        <fullName evidence="2">Uncharacterized protein</fullName>
    </submittedName>
</protein>
<evidence type="ECO:0000313" key="2">
    <source>
        <dbReference type="EMBL" id="ERM95558.1"/>
    </source>
</evidence>
<dbReference type="Proteomes" id="UP000017836">
    <property type="component" value="Unassembled WGS sequence"/>
</dbReference>
<accession>W1NJ56</accession>
<evidence type="ECO:0000313" key="3">
    <source>
        <dbReference type="Proteomes" id="UP000017836"/>
    </source>
</evidence>
<dbReference type="EMBL" id="KI397474">
    <property type="protein sequence ID" value="ERM95558.1"/>
    <property type="molecule type" value="Genomic_DNA"/>
</dbReference>
<reference evidence="3" key="1">
    <citation type="journal article" date="2013" name="Science">
        <title>The Amborella genome and the evolution of flowering plants.</title>
        <authorList>
            <consortium name="Amborella Genome Project"/>
        </authorList>
    </citation>
    <scope>NUCLEOTIDE SEQUENCE [LARGE SCALE GENOMIC DNA]</scope>
</reference>